<evidence type="ECO:0000313" key="2">
    <source>
        <dbReference type="EMBL" id="CAH3132370.1"/>
    </source>
</evidence>
<name>A0AAU9X0V3_9CNID</name>
<feature type="compositionally biased region" description="Polar residues" evidence="1">
    <location>
        <begin position="324"/>
        <end position="356"/>
    </location>
</feature>
<feature type="region of interest" description="Disordered" evidence="1">
    <location>
        <begin position="200"/>
        <end position="232"/>
    </location>
</feature>
<dbReference type="Proteomes" id="UP001159428">
    <property type="component" value="Unassembled WGS sequence"/>
</dbReference>
<dbReference type="EMBL" id="CALNXJ010000026">
    <property type="protein sequence ID" value="CAH3132370.1"/>
    <property type="molecule type" value="Genomic_DNA"/>
</dbReference>
<accession>A0AAU9X0V3</accession>
<protein>
    <submittedName>
        <fullName evidence="2">Uncharacterized protein</fullName>
    </submittedName>
</protein>
<feature type="compositionally biased region" description="Polar residues" evidence="1">
    <location>
        <begin position="295"/>
        <end position="316"/>
    </location>
</feature>
<feature type="region of interest" description="Disordered" evidence="1">
    <location>
        <begin position="295"/>
        <end position="361"/>
    </location>
</feature>
<organism evidence="2 3">
    <name type="scientific">Pocillopora meandrina</name>
    <dbReference type="NCBI Taxonomy" id="46732"/>
    <lineage>
        <taxon>Eukaryota</taxon>
        <taxon>Metazoa</taxon>
        <taxon>Cnidaria</taxon>
        <taxon>Anthozoa</taxon>
        <taxon>Hexacorallia</taxon>
        <taxon>Scleractinia</taxon>
        <taxon>Astrocoeniina</taxon>
        <taxon>Pocilloporidae</taxon>
        <taxon>Pocillopora</taxon>
    </lineage>
</organism>
<keyword evidence="3" id="KW-1185">Reference proteome</keyword>
<reference evidence="2 3" key="1">
    <citation type="submission" date="2022-05" db="EMBL/GenBank/DDBJ databases">
        <authorList>
            <consortium name="Genoscope - CEA"/>
            <person name="William W."/>
        </authorList>
    </citation>
    <scope>NUCLEOTIDE SEQUENCE [LARGE SCALE GENOMIC DNA]</scope>
</reference>
<gene>
    <name evidence="2" type="ORF">PMEA_00014691</name>
</gene>
<comment type="caution">
    <text evidence="2">The sequence shown here is derived from an EMBL/GenBank/DDBJ whole genome shotgun (WGS) entry which is preliminary data.</text>
</comment>
<evidence type="ECO:0000256" key="1">
    <source>
        <dbReference type="SAM" id="MobiDB-lite"/>
    </source>
</evidence>
<evidence type="ECO:0000313" key="3">
    <source>
        <dbReference type="Proteomes" id="UP001159428"/>
    </source>
</evidence>
<sequence>MALWRKSLSFSCSNCERQTKYSCITCGKSVCVRSECLIPEVNEEAIGWQPNKRVGYCLKCALCTEKLVKDCQSEVDDKDHGQRDLTTCIREEEEEEEEEESDFIEEGEMVSSECGKRKKRIWRRATWKEDHITDMVNVIVNDDQLIKKLIFCNTKKASNTEAYEMVRKRLNVEYNKTAGSDFPFQVQQMRNKFKSCINTSKNDQEVDGDDDDCASTSSSLMDSSGEVPSKGKRFLAKKPASKRAKTEQMAKAVELLQSTIENDPTKELLQILREDMKQSREQEMRYFQLMCGPLTPNSNPNMQPHGNFHPYSSSYSDDFHHQSHNFAQQSVSNPRASSSHPSTPSFGYTPLMSSAPKNDEQSLLHHVQSTMTSQGQSGVSQLYQF</sequence>
<proteinExistence type="predicted"/>
<dbReference type="AlphaFoldDB" id="A0AAU9X0V3"/>